<organism evidence="2 3">
    <name type="scientific">Colocasia esculenta</name>
    <name type="common">Wild taro</name>
    <name type="synonym">Arum esculentum</name>
    <dbReference type="NCBI Taxonomy" id="4460"/>
    <lineage>
        <taxon>Eukaryota</taxon>
        <taxon>Viridiplantae</taxon>
        <taxon>Streptophyta</taxon>
        <taxon>Embryophyta</taxon>
        <taxon>Tracheophyta</taxon>
        <taxon>Spermatophyta</taxon>
        <taxon>Magnoliopsida</taxon>
        <taxon>Liliopsida</taxon>
        <taxon>Araceae</taxon>
        <taxon>Aroideae</taxon>
        <taxon>Colocasieae</taxon>
        <taxon>Colocasia</taxon>
    </lineage>
</organism>
<dbReference type="OrthoDB" id="2017219at2759"/>
<dbReference type="InterPro" id="IPR050061">
    <property type="entry name" value="MurCDEF_pg_biosynth"/>
</dbReference>
<dbReference type="SUPFAM" id="SSF51984">
    <property type="entry name" value="MurCD N-terminal domain"/>
    <property type="match status" value="1"/>
</dbReference>
<reference evidence="2" key="1">
    <citation type="submission" date="2017-07" db="EMBL/GenBank/DDBJ databases">
        <title>Taro Niue Genome Assembly and Annotation.</title>
        <authorList>
            <person name="Atibalentja N."/>
            <person name="Keating K."/>
            <person name="Fields C.J."/>
        </authorList>
    </citation>
    <scope>NUCLEOTIDE SEQUENCE</scope>
    <source>
        <strain evidence="2">Niue_2</strain>
        <tissue evidence="2">Leaf</tissue>
    </source>
</reference>
<dbReference type="Gene3D" id="3.40.50.720">
    <property type="entry name" value="NAD(P)-binding Rossmann-like Domain"/>
    <property type="match status" value="1"/>
</dbReference>
<dbReference type="Proteomes" id="UP000652761">
    <property type="component" value="Unassembled WGS sequence"/>
</dbReference>
<dbReference type="Pfam" id="PF01225">
    <property type="entry name" value="Mur_ligase"/>
    <property type="match status" value="1"/>
</dbReference>
<comment type="caution">
    <text evidence="2">The sequence shown here is derived from an EMBL/GenBank/DDBJ whole genome shotgun (WGS) entry which is preliminary data.</text>
</comment>
<protein>
    <recommendedName>
        <fullName evidence="1">Mur ligase N-terminal catalytic domain-containing protein</fullName>
    </recommendedName>
</protein>
<dbReference type="PANTHER" id="PTHR43445">
    <property type="entry name" value="UDP-N-ACETYLMURAMATE--L-ALANINE LIGASE-RELATED"/>
    <property type="match status" value="1"/>
</dbReference>
<name>A0A843TJ53_COLES</name>
<evidence type="ECO:0000313" key="2">
    <source>
        <dbReference type="EMBL" id="MQL71788.1"/>
    </source>
</evidence>
<keyword evidence="3" id="KW-1185">Reference proteome</keyword>
<dbReference type="InterPro" id="IPR000713">
    <property type="entry name" value="Mur_ligase_N"/>
</dbReference>
<feature type="domain" description="Mur ligase N-terminal catalytic" evidence="1">
    <location>
        <begin position="87"/>
        <end position="176"/>
    </location>
</feature>
<proteinExistence type="predicted"/>
<dbReference type="PANTHER" id="PTHR43445:SF3">
    <property type="entry name" value="UDP-N-ACETYLMURAMATE--L-ALANINE LIGASE"/>
    <property type="match status" value="1"/>
</dbReference>
<evidence type="ECO:0000313" key="3">
    <source>
        <dbReference type="Proteomes" id="UP000652761"/>
    </source>
</evidence>
<gene>
    <name evidence="2" type="ORF">Taro_004101</name>
</gene>
<dbReference type="GO" id="GO:0016881">
    <property type="term" value="F:acid-amino acid ligase activity"/>
    <property type="evidence" value="ECO:0007669"/>
    <property type="project" value="InterPro"/>
</dbReference>
<evidence type="ECO:0000259" key="1">
    <source>
        <dbReference type="Pfam" id="PF01225"/>
    </source>
</evidence>
<sequence length="183" mass="19059">MHSPALASTGVGGVAWAAVHQYKPTVLSSRREGPPFLSPTWARMPLPQSTVSVPAAPEEGRCVLRSRSSCGGEVEGGDVVGRTKGWIHFVGIGGCGVSALAMLALQQGFEVSGSDIVWSDFMGQLHKAGARLHIGHSISNMQRHNDSGLPIAVIISSAIPAENVEVSHAKAVGIPVLVSLLIL</sequence>
<dbReference type="EMBL" id="NMUH01000109">
    <property type="protein sequence ID" value="MQL71788.1"/>
    <property type="molecule type" value="Genomic_DNA"/>
</dbReference>
<dbReference type="AlphaFoldDB" id="A0A843TJ53"/>
<accession>A0A843TJ53</accession>